<evidence type="ECO:0000256" key="1">
    <source>
        <dbReference type="SAM" id="MobiDB-lite"/>
    </source>
</evidence>
<reference evidence="2 3" key="1">
    <citation type="journal article" date="2021" name="Comput. Struct. Biotechnol. J.">
        <title>De novo genome assembly of the potent medicinal plant Rehmannia glutinosa using nanopore technology.</title>
        <authorList>
            <person name="Ma L."/>
            <person name="Dong C."/>
            <person name="Song C."/>
            <person name="Wang X."/>
            <person name="Zheng X."/>
            <person name="Niu Y."/>
            <person name="Chen S."/>
            <person name="Feng W."/>
        </authorList>
    </citation>
    <scope>NUCLEOTIDE SEQUENCE [LARGE SCALE GENOMIC DNA]</scope>
    <source>
        <strain evidence="2">DH-2019</strain>
    </source>
</reference>
<evidence type="ECO:0000313" key="2">
    <source>
        <dbReference type="EMBL" id="KAK6127071.1"/>
    </source>
</evidence>
<sequence>MNNDTAQICQQIDLLTKQIDIVRIQYQEIKKLVEKQFLGNCEFAYNVVPIQFTPLETYSTDMDGLFSDEVEDGGYNGPPIFDEEIIDTITEVGYDEPPTFDEEIGGYDGPSIFDMECDNTILTVHYEKTSKFDEGGQEEYDVTIVADGKLQAASDSCEFWGMFEGFAPIENKVATEDDIILEKTPLQIYSIFDGKVKGVDGVFSKSNLENNKCYLLGCDDDFFVWVDRLGKQMPPPRPPPILPPLVGRESSSRSPGDPLQQHMYWELSRVVKPPIEKIPSDSPRGHVRGLHIDDTMDR</sequence>
<keyword evidence="3" id="KW-1185">Reference proteome</keyword>
<feature type="compositionally biased region" description="Pro residues" evidence="1">
    <location>
        <begin position="234"/>
        <end position="243"/>
    </location>
</feature>
<dbReference type="Proteomes" id="UP001318860">
    <property type="component" value="Unassembled WGS sequence"/>
</dbReference>
<dbReference type="EMBL" id="JABTTQ020001912">
    <property type="protein sequence ID" value="KAK6127071.1"/>
    <property type="molecule type" value="Genomic_DNA"/>
</dbReference>
<organism evidence="2 3">
    <name type="scientific">Rehmannia glutinosa</name>
    <name type="common">Chinese foxglove</name>
    <dbReference type="NCBI Taxonomy" id="99300"/>
    <lineage>
        <taxon>Eukaryota</taxon>
        <taxon>Viridiplantae</taxon>
        <taxon>Streptophyta</taxon>
        <taxon>Embryophyta</taxon>
        <taxon>Tracheophyta</taxon>
        <taxon>Spermatophyta</taxon>
        <taxon>Magnoliopsida</taxon>
        <taxon>eudicotyledons</taxon>
        <taxon>Gunneridae</taxon>
        <taxon>Pentapetalae</taxon>
        <taxon>asterids</taxon>
        <taxon>lamiids</taxon>
        <taxon>Lamiales</taxon>
        <taxon>Orobanchaceae</taxon>
        <taxon>Rehmannieae</taxon>
        <taxon>Rehmannia</taxon>
    </lineage>
</organism>
<gene>
    <name evidence="2" type="ORF">DH2020_039183</name>
</gene>
<proteinExistence type="predicted"/>
<name>A0ABR0UX05_REHGL</name>
<comment type="caution">
    <text evidence="2">The sequence shown here is derived from an EMBL/GenBank/DDBJ whole genome shotgun (WGS) entry which is preliminary data.</text>
</comment>
<evidence type="ECO:0000313" key="3">
    <source>
        <dbReference type="Proteomes" id="UP001318860"/>
    </source>
</evidence>
<protein>
    <submittedName>
        <fullName evidence="2">Uncharacterized protein</fullName>
    </submittedName>
</protein>
<feature type="region of interest" description="Disordered" evidence="1">
    <location>
        <begin position="275"/>
        <end position="298"/>
    </location>
</feature>
<feature type="region of interest" description="Disordered" evidence="1">
    <location>
        <begin position="234"/>
        <end position="259"/>
    </location>
</feature>
<accession>A0ABR0UX05</accession>